<proteinExistence type="predicted"/>
<dbReference type="AlphaFoldDB" id="A0A978URZ2"/>
<dbReference type="EMBL" id="JAEACU010000009">
    <property type="protein sequence ID" value="KAH7517642.1"/>
    <property type="molecule type" value="Genomic_DNA"/>
</dbReference>
<sequence>MFSFFNTAKFNHTLFSPCQSHFPPNLKPYTVGDGVPAGDSSSVTGLIHRGSAKNLRDGNSNPNFTIYSIWVSSFAADALPSSDSDQTDCLSWLDRQKTTSLATQDHEELIAIAEELEASTTLPFLWSLIGNLADLLPNGFVERTKKHGKIVKWAPQSRVLGHGHSLGTRNIRMTAKMVVEVWEVGVRVVGGVFTKSGLVKSFELFLGNQRRKMMKKNAETLKEVILKAAQPNGIPAKDFKSLTNIICLWKKLQVGINVPILVPLHFFSFTASKASFAGDFNFYGKTGVDFYTHIKSINSAMEGLARRQWC</sequence>
<accession>A0A978URZ2</accession>
<reference evidence="1" key="1">
    <citation type="journal article" date="2021" name="Front. Plant Sci.">
        <title>Chromosome-Scale Genome Assembly for Chinese Sour Jujube and Insights Into Its Genome Evolution and Domestication Signature.</title>
        <authorList>
            <person name="Shen L.-Y."/>
            <person name="Luo H."/>
            <person name="Wang X.-L."/>
            <person name="Wang X.-M."/>
            <person name="Qiu X.-J."/>
            <person name="Liu H."/>
            <person name="Zhou S.-S."/>
            <person name="Jia K.-H."/>
            <person name="Nie S."/>
            <person name="Bao Y.-T."/>
            <person name="Zhang R.-G."/>
            <person name="Yun Q.-Z."/>
            <person name="Chai Y.-H."/>
            <person name="Lu J.-Y."/>
            <person name="Li Y."/>
            <person name="Zhao S.-W."/>
            <person name="Mao J.-F."/>
            <person name="Jia S.-G."/>
            <person name="Mao Y.-M."/>
        </authorList>
    </citation>
    <scope>NUCLEOTIDE SEQUENCE</scope>
    <source>
        <strain evidence="1">AT0</strain>
        <tissue evidence="1">Leaf</tissue>
    </source>
</reference>
<gene>
    <name evidence="1" type="ORF">FEM48_Zijuj09G0086300</name>
</gene>
<dbReference type="PANTHER" id="PTHR48045:SF34">
    <property type="entry name" value="ISOFLAVONE 7-O-GLUCOSYLTRANSFERASE 1-LIKE"/>
    <property type="match status" value="1"/>
</dbReference>
<organism evidence="1 2">
    <name type="scientific">Ziziphus jujuba var. spinosa</name>
    <dbReference type="NCBI Taxonomy" id="714518"/>
    <lineage>
        <taxon>Eukaryota</taxon>
        <taxon>Viridiplantae</taxon>
        <taxon>Streptophyta</taxon>
        <taxon>Embryophyta</taxon>
        <taxon>Tracheophyta</taxon>
        <taxon>Spermatophyta</taxon>
        <taxon>Magnoliopsida</taxon>
        <taxon>eudicotyledons</taxon>
        <taxon>Gunneridae</taxon>
        <taxon>Pentapetalae</taxon>
        <taxon>rosids</taxon>
        <taxon>fabids</taxon>
        <taxon>Rosales</taxon>
        <taxon>Rhamnaceae</taxon>
        <taxon>Paliureae</taxon>
        <taxon>Ziziphus</taxon>
    </lineage>
</organism>
<evidence type="ECO:0000313" key="2">
    <source>
        <dbReference type="Proteomes" id="UP000813462"/>
    </source>
</evidence>
<protein>
    <submittedName>
        <fullName evidence="1">Uncharacterized protein</fullName>
    </submittedName>
</protein>
<dbReference type="Proteomes" id="UP000813462">
    <property type="component" value="Unassembled WGS sequence"/>
</dbReference>
<dbReference type="SUPFAM" id="SSF53756">
    <property type="entry name" value="UDP-Glycosyltransferase/glycogen phosphorylase"/>
    <property type="match status" value="1"/>
</dbReference>
<evidence type="ECO:0000313" key="1">
    <source>
        <dbReference type="EMBL" id="KAH7517642.1"/>
    </source>
</evidence>
<dbReference type="PANTHER" id="PTHR48045">
    <property type="entry name" value="UDP-GLYCOSYLTRANSFERASE 72B1"/>
    <property type="match status" value="1"/>
</dbReference>
<dbReference type="Gene3D" id="3.40.50.2000">
    <property type="entry name" value="Glycogen Phosphorylase B"/>
    <property type="match status" value="3"/>
</dbReference>
<name>A0A978URZ2_ZIZJJ</name>
<comment type="caution">
    <text evidence="1">The sequence shown here is derived from an EMBL/GenBank/DDBJ whole genome shotgun (WGS) entry which is preliminary data.</text>
</comment>